<keyword evidence="1" id="KW-1133">Transmembrane helix</keyword>
<evidence type="ECO:0000313" key="3">
    <source>
        <dbReference type="EMBL" id="QPH55457.1"/>
    </source>
</evidence>
<dbReference type="EMBL" id="CP064942">
    <property type="protein sequence ID" value="QPH55457.1"/>
    <property type="molecule type" value="Genomic_DNA"/>
</dbReference>
<dbReference type="Proteomes" id="UP000594800">
    <property type="component" value="Chromosome"/>
</dbReference>
<keyword evidence="3" id="KW-0012">Acyltransferase</keyword>
<accession>A0A7S9LUB4</accession>
<sequence>MRLLKSARTQERLIAFGTAIMVAYLRLVLATARFSYAGNTDLQQRARAGNASFIMCSWHSRLIMVTHEAQNGLKAHGIASRSEDGDLAARLLIPFGIGLIRGSSANPRKPSKDKGGAAALVGAIAFLRKTDDAVVALTPDGPRGPRGRCHHGVATMSIRSGKPVVPMAWASRHAIGLSTWDRFLVPLPFSRITIVWGPEITPPPRDAMEAEFEPFRLRIEAAITDVTREADRIAGRRTIFTPEEVAA</sequence>
<evidence type="ECO:0000259" key="2">
    <source>
        <dbReference type="Pfam" id="PF04028"/>
    </source>
</evidence>
<dbReference type="GO" id="GO:0016746">
    <property type="term" value="F:acyltransferase activity"/>
    <property type="evidence" value="ECO:0007669"/>
    <property type="project" value="UniProtKB-KW"/>
</dbReference>
<feature type="domain" description="DUF374" evidence="2">
    <location>
        <begin position="72"/>
        <end position="146"/>
    </location>
</feature>
<gene>
    <name evidence="3" type="ORF">I0K15_06905</name>
</gene>
<evidence type="ECO:0000256" key="1">
    <source>
        <dbReference type="SAM" id="Phobius"/>
    </source>
</evidence>
<dbReference type="CDD" id="cd07983">
    <property type="entry name" value="LPLAT_DUF374-like"/>
    <property type="match status" value="1"/>
</dbReference>
<dbReference type="Pfam" id="PF04028">
    <property type="entry name" value="DUF374"/>
    <property type="match status" value="1"/>
</dbReference>
<reference evidence="3 4" key="1">
    <citation type="submission" date="2020-11" db="EMBL/GenBank/DDBJ databases">
        <title>Description of Pontivivens ytuae sp. nov. isolated from deep sea sediment of Mariana Trench.</title>
        <authorList>
            <person name="Wang Z."/>
            <person name="Sun Q.-L."/>
            <person name="Xu X.-D."/>
            <person name="Tang Y.-Z."/>
            <person name="Zhang J."/>
        </authorList>
    </citation>
    <scope>NUCLEOTIDE SEQUENCE [LARGE SCALE GENOMIC DNA]</scope>
    <source>
        <strain evidence="3 4">MT2928</strain>
    </source>
</reference>
<dbReference type="KEGG" id="poz:I0K15_06905"/>
<dbReference type="RefSeq" id="WP_196104656.1">
    <property type="nucleotide sequence ID" value="NZ_CP064942.1"/>
</dbReference>
<organism evidence="3 4">
    <name type="scientific">Pontivivens ytuae</name>
    <dbReference type="NCBI Taxonomy" id="2789856"/>
    <lineage>
        <taxon>Bacteria</taxon>
        <taxon>Pseudomonadati</taxon>
        <taxon>Pseudomonadota</taxon>
        <taxon>Alphaproteobacteria</taxon>
        <taxon>Rhodobacterales</taxon>
        <taxon>Paracoccaceae</taxon>
        <taxon>Pontivivens</taxon>
    </lineage>
</organism>
<dbReference type="InterPro" id="IPR007172">
    <property type="entry name" value="DUF374"/>
</dbReference>
<proteinExistence type="predicted"/>
<keyword evidence="4" id="KW-1185">Reference proteome</keyword>
<keyword evidence="1" id="KW-0472">Membrane</keyword>
<keyword evidence="1" id="KW-0812">Transmembrane</keyword>
<dbReference type="AlphaFoldDB" id="A0A7S9LUB4"/>
<keyword evidence="3" id="KW-0808">Transferase</keyword>
<evidence type="ECO:0000313" key="4">
    <source>
        <dbReference type="Proteomes" id="UP000594800"/>
    </source>
</evidence>
<feature type="transmembrane region" description="Helical" evidence="1">
    <location>
        <begin position="12"/>
        <end position="36"/>
    </location>
</feature>
<name>A0A7S9LUB4_9RHOB</name>
<protein>
    <submittedName>
        <fullName evidence="3">Lysophospholipid acyltransferase family protein</fullName>
    </submittedName>
</protein>